<dbReference type="RefSeq" id="WP_279928500.1">
    <property type="nucleotide sequence ID" value="NZ_JARWBG010000015.1"/>
</dbReference>
<gene>
    <name evidence="1" type="ORF">QCN29_15035</name>
</gene>
<evidence type="ECO:0000313" key="1">
    <source>
        <dbReference type="EMBL" id="MDH2390082.1"/>
    </source>
</evidence>
<comment type="caution">
    <text evidence="1">The sequence shown here is derived from an EMBL/GenBank/DDBJ whole genome shotgun (WGS) entry which is preliminary data.</text>
</comment>
<evidence type="ECO:0000313" key="2">
    <source>
        <dbReference type="Proteomes" id="UP001223144"/>
    </source>
</evidence>
<accession>A0ABT6HMZ5</accession>
<sequence>MNDTLIPVAETRATQNRRLELLGLDPVSETEYENMRHRRRGTPELPHPVRATFEQIAAIDWDNVPVDGDDHSDARALAGRIRDINEYYAPENTHLRSIVEGWLTDYSAAHTYREEN</sequence>
<protein>
    <submittedName>
        <fullName evidence="1">Uncharacterized protein</fullName>
    </submittedName>
</protein>
<name>A0ABT6HMZ5_9ACTN</name>
<proteinExistence type="predicted"/>
<dbReference type="Proteomes" id="UP001223144">
    <property type="component" value="Unassembled WGS sequence"/>
</dbReference>
<organism evidence="1 2">
    <name type="scientific">Streptomyces chengmaiensis</name>
    <dbReference type="NCBI Taxonomy" id="3040919"/>
    <lineage>
        <taxon>Bacteria</taxon>
        <taxon>Bacillati</taxon>
        <taxon>Actinomycetota</taxon>
        <taxon>Actinomycetes</taxon>
        <taxon>Kitasatosporales</taxon>
        <taxon>Streptomycetaceae</taxon>
        <taxon>Streptomyces</taxon>
    </lineage>
</organism>
<dbReference type="EMBL" id="JARWBG010000015">
    <property type="protein sequence ID" value="MDH2390082.1"/>
    <property type="molecule type" value="Genomic_DNA"/>
</dbReference>
<keyword evidence="2" id="KW-1185">Reference proteome</keyword>
<reference evidence="1 2" key="1">
    <citation type="submission" date="2023-04" db="EMBL/GenBank/DDBJ databases">
        <title>Streptomyces chengmaiensis sp. nov. isolated from the stem of mangrove plant in Hainan.</title>
        <authorList>
            <person name="Huang X."/>
            <person name="Zhou S."/>
            <person name="Chu X."/>
            <person name="Xie Y."/>
            <person name="Lin Y."/>
        </authorList>
    </citation>
    <scope>NUCLEOTIDE SEQUENCE [LARGE SCALE GENOMIC DNA]</scope>
    <source>
        <strain evidence="1 2">HNM0663</strain>
    </source>
</reference>